<dbReference type="AlphaFoldDB" id="A0A4Z2G5D0"/>
<dbReference type="Proteomes" id="UP000314294">
    <property type="component" value="Unassembled WGS sequence"/>
</dbReference>
<protein>
    <submittedName>
        <fullName evidence="2">Uncharacterized protein</fullName>
    </submittedName>
</protein>
<gene>
    <name evidence="2" type="ORF">EYF80_041062</name>
</gene>
<evidence type="ECO:0000256" key="1">
    <source>
        <dbReference type="SAM" id="MobiDB-lite"/>
    </source>
</evidence>
<proteinExistence type="predicted"/>
<keyword evidence="3" id="KW-1185">Reference proteome</keyword>
<accession>A0A4Z2G5D0</accession>
<evidence type="ECO:0000313" key="2">
    <source>
        <dbReference type="EMBL" id="TNN48758.1"/>
    </source>
</evidence>
<feature type="region of interest" description="Disordered" evidence="1">
    <location>
        <begin position="58"/>
        <end position="77"/>
    </location>
</feature>
<reference evidence="2 3" key="1">
    <citation type="submission" date="2019-03" db="EMBL/GenBank/DDBJ databases">
        <title>First draft genome of Liparis tanakae, snailfish: a comprehensive survey of snailfish specific genes.</title>
        <authorList>
            <person name="Kim W."/>
            <person name="Song I."/>
            <person name="Jeong J.-H."/>
            <person name="Kim D."/>
            <person name="Kim S."/>
            <person name="Ryu S."/>
            <person name="Song J.Y."/>
            <person name="Lee S.K."/>
        </authorList>
    </citation>
    <scope>NUCLEOTIDE SEQUENCE [LARGE SCALE GENOMIC DNA]</scope>
    <source>
        <tissue evidence="2">Muscle</tissue>
    </source>
</reference>
<evidence type="ECO:0000313" key="3">
    <source>
        <dbReference type="Proteomes" id="UP000314294"/>
    </source>
</evidence>
<dbReference type="EMBL" id="SRLO01000683">
    <property type="protein sequence ID" value="TNN48758.1"/>
    <property type="molecule type" value="Genomic_DNA"/>
</dbReference>
<comment type="caution">
    <text evidence="2">The sequence shown here is derived from an EMBL/GenBank/DDBJ whole genome shotgun (WGS) entry which is preliminary data.</text>
</comment>
<name>A0A4Z2G5D0_9TELE</name>
<sequence length="201" mass="21993">MGSAGRQMKLSGCVERAKGFPSSRTSSNWLELPLNASSRPGSAGTLLSRFSDRLSSSRRGSLAKAPSSISEMRLPGPSTLPMSTKSWCRILLILLKRAYSAGTDDISGVTSSQYTDPLRHTHRRQVGISAEGSAVRAQTTERYYYYYTTLCFLMCFPLAAAEDSIHGSITEVRTKVLKCTIVSGEERGDRRQETGESVQVL</sequence>
<organism evidence="2 3">
    <name type="scientific">Liparis tanakae</name>
    <name type="common">Tanaka's snailfish</name>
    <dbReference type="NCBI Taxonomy" id="230148"/>
    <lineage>
        <taxon>Eukaryota</taxon>
        <taxon>Metazoa</taxon>
        <taxon>Chordata</taxon>
        <taxon>Craniata</taxon>
        <taxon>Vertebrata</taxon>
        <taxon>Euteleostomi</taxon>
        <taxon>Actinopterygii</taxon>
        <taxon>Neopterygii</taxon>
        <taxon>Teleostei</taxon>
        <taxon>Neoteleostei</taxon>
        <taxon>Acanthomorphata</taxon>
        <taxon>Eupercaria</taxon>
        <taxon>Perciformes</taxon>
        <taxon>Cottioidei</taxon>
        <taxon>Cottales</taxon>
        <taxon>Liparidae</taxon>
        <taxon>Liparis</taxon>
    </lineage>
</organism>